<reference evidence="7" key="1">
    <citation type="submission" date="2020-09" db="EMBL/GenBank/DDBJ databases">
        <title>Genome seq and assembly of Tianweitania sp.</title>
        <authorList>
            <person name="Chhetri G."/>
        </authorList>
    </citation>
    <scope>NUCLEOTIDE SEQUENCE</scope>
    <source>
        <strain evidence="7">Rool2</strain>
    </source>
</reference>
<dbReference type="EMBL" id="JACVVX010000010">
    <property type="protein sequence ID" value="MBD0417164.1"/>
    <property type="molecule type" value="Genomic_DNA"/>
</dbReference>
<evidence type="ECO:0000313" key="8">
    <source>
        <dbReference type="Proteomes" id="UP000643405"/>
    </source>
</evidence>
<dbReference type="Proteomes" id="UP000643405">
    <property type="component" value="Unassembled WGS sequence"/>
</dbReference>
<dbReference type="AlphaFoldDB" id="A0A8J6PVZ7"/>
<gene>
    <name evidence="7" type="ORF">ICI42_21190</name>
</gene>
<evidence type="ECO:0000256" key="5">
    <source>
        <dbReference type="SAM" id="SignalP"/>
    </source>
</evidence>
<keyword evidence="3" id="KW-0813">Transport</keyword>
<dbReference type="RefSeq" id="WP_188166606.1">
    <property type="nucleotide sequence ID" value="NZ_JACVVX010000010.1"/>
</dbReference>
<dbReference type="SUPFAM" id="SSF53850">
    <property type="entry name" value="Periplasmic binding protein-like II"/>
    <property type="match status" value="1"/>
</dbReference>
<organism evidence="7 8">
    <name type="scientific">Oryzicola mucosus</name>
    <dbReference type="NCBI Taxonomy" id="2767425"/>
    <lineage>
        <taxon>Bacteria</taxon>
        <taxon>Pseudomonadati</taxon>
        <taxon>Pseudomonadota</taxon>
        <taxon>Alphaproteobacteria</taxon>
        <taxon>Hyphomicrobiales</taxon>
        <taxon>Phyllobacteriaceae</taxon>
        <taxon>Oryzicola</taxon>
    </lineage>
</organism>
<dbReference type="GO" id="GO:1904680">
    <property type="term" value="F:peptide transmembrane transporter activity"/>
    <property type="evidence" value="ECO:0007669"/>
    <property type="project" value="TreeGrafter"/>
</dbReference>
<dbReference type="Gene3D" id="3.10.105.10">
    <property type="entry name" value="Dipeptide-binding Protein, Domain 3"/>
    <property type="match status" value="1"/>
</dbReference>
<feature type="signal peptide" evidence="5">
    <location>
        <begin position="1"/>
        <end position="25"/>
    </location>
</feature>
<dbReference type="PANTHER" id="PTHR30290:SF10">
    <property type="entry name" value="PERIPLASMIC OLIGOPEPTIDE-BINDING PROTEIN-RELATED"/>
    <property type="match status" value="1"/>
</dbReference>
<evidence type="ECO:0000256" key="3">
    <source>
        <dbReference type="ARBA" id="ARBA00022448"/>
    </source>
</evidence>
<evidence type="ECO:0000256" key="2">
    <source>
        <dbReference type="ARBA" id="ARBA00005695"/>
    </source>
</evidence>
<dbReference type="Pfam" id="PF00496">
    <property type="entry name" value="SBP_bac_5"/>
    <property type="match status" value="1"/>
</dbReference>
<dbReference type="PIRSF" id="PIRSF002741">
    <property type="entry name" value="MppA"/>
    <property type="match status" value="1"/>
</dbReference>
<dbReference type="GO" id="GO:0030288">
    <property type="term" value="C:outer membrane-bounded periplasmic space"/>
    <property type="evidence" value="ECO:0007669"/>
    <property type="project" value="UniProtKB-ARBA"/>
</dbReference>
<keyword evidence="4 5" id="KW-0732">Signal</keyword>
<evidence type="ECO:0000313" key="7">
    <source>
        <dbReference type="EMBL" id="MBD0417164.1"/>
    </source>
</evidence>
<protein>
    <submittedName>
        <fullName evidence="7">ABC transporter substrate-binding protein</fullName>
    </submittedName>
</protein>
<comment type="caution">
    <text evidence="7">The sequence shown here is derived from an EMBL/GenBank/DDBJ whole genome shotgun (WGS) entry which is preliminary data.</text>
</comment>
<dbReference type="GO" id="GO:0015833">
    <property type="term" value="P:peptide transport"/>
    <property type="evidence" value="ECO:0007669"/>
    <property type="project" value="TreeGrafter"/>
</dbReference>
<dbReference type="Gene3D" id="3.90.76.10">
    <property type="entry name" value="Dipeptide-binding Protein, Domain 1"/>
    <property type="match status" value="1"/>
</dbReference>
<feature type="chain" id="PRO_5035236644" evidence="5">
    <location>
        <begin position="26"/>
        <end position="534"/>
    </location>
</feature>
<comment type="similarity">
    <text evidence="2">Belongs to the bacterial solute-binding protein 5 family.</text>
</comment>
<dbReference type="InterPro" id="IPR030678">
    <property type="entry name" value="Peptide/Ni-bd"/>
</dbReference>
<evidence type="ECO:0000256" key="1">
    <source>
        <dbReference type="ARBA" id="ARBA00004418"/>
    </source>
</evidence>
<dbReference type="CDD" id="cd08512">
    <property type="entry name" value="PBP2_NikA_DppA_OppA_like_7"/>
    <property type="match status" value="1"/>
</dbReference>
<sequence length="534" mass="59147">MKFRNLLGALAVSALVGLGSAPAPAATPEDQLVIGVSLVNMLSLDPSAMSGRESMEMNSNVYDQLVEADPVKLGTYHPRLAKSWEIADDHMSITFKLRDDVTFNSGNPLTAEDFIWSFWRAFKLGIGGSTLRVYGYTVENIPELVTAPDPHTLVIRLPKPNDPMLLIDAIASTGVLMVIDKKLALEHAKDGDEGQGWLTTNSAGSGPYVLRSWQANNAVILERSDDYWGEAPKFRRIIYRHMPESQTKRLALQRGDIDIGMGMAVSDITALQTDAKLKTAEVRSGNVYYLAASMKNEKYADKNVRLALRHLIDYEGINNTILPFYGKLLQRPVPHGLSGALPDPMYKFDPELAKKYLADAGFPDGFSTTIRVLAESPFVNIATAIQASLAQGGIKAEILTGNGDQVYGAMRARDFEFIVGRGGDRNGSNAYSALLSLVYNPNNADDAKLFTLQAWRTSFQSKEINTLLETALLEPDAEKQKKMYEDIQLLYEELVPSLQPISLSYSTVVYQADLVDYVPHPFENTRYRDTHKQR</sequence>
<dbReference type="GO" id="GO:0043190">
    <property type="term" value="C:ATP-binding cassette (ABC) transporter complex"/>
    <property type="evidence" value="ECO:0007669"/>
    <property type="project" value="InterPro"/>
</dbReference>
<dbReference type="PANTHER" id="PTHR30290">
    <property type="entry name" value="PERIPLASMIC BINDING COMPONENT OF ABC TRANSPORTER"/>
    <property type="match status" value="1"/>
</dbReference>
<proteinExistence type="inferred from homology"/>
<dbReference type="InterPro" id="IPR000914">
    <property type="entry name" value="SBP_5_dom"/>
</dbReference>
<evidence type="ECO:0000259" key="6">
    <source>
        <dbReference type="Pfam" id="PF00496"/>
    </source>
</evidence>
<feature type="domain" description="Solute-binding protein family 5" evidence="6">
    <location>
        <begin position="76"/>
        <end position="437"/>
    </location>
</feature>
<evidence type="ECO:0000256" key="4">
    <source>
        <dbReference type="ARBA" id="ARBA00022729"/>
    </source>
</evidence>
<dbReference type="InterPro" id="IPR039424">
    <property type="entry name" value="SBP_5"/>
</dbReference>
<comment type="subcellular location">
    <subcellularLocation>
        <location evidence="1">Periplasm</location>
    </subcellularLocation>
</comment>
<name>A0A8J6PVZ7_9HYPH</name>
<dbReference type="Gene3D" id="3.40.190.10">
    <property type="entry name" value="Periplasmic binding protein-like II"/>
    <property type="match status" value="1"/>
</dbReference>
<accession>A0A8J6PVZ7</accession>
<keyword evidence="8" id="KW-1185">Reference proteome</keyword>